<evidence type="ECO:0000256" key="6">
    <source>
        <dbReference type="ARBA" id="ARBA00022840"/>
    </source>
</evidence>
<dbReference type="Pfam" id="PF00169">
    <property type="entry name" value="PH"/>
    <property type="match status" value="1"/>
</dbReference>
<dbReference type="InterPro" id="IPR001849">
    <property type="entry name" value="PH_domain"/>
</dbReference>
<dbReference type="Gene3D" id="2.30.29.30">
    <property type="entry name" value="Pleckstrin-homology domain (PH domain)/Phosphotyrosine-binding domain (PTB)"/>
    <property type="match status" value="1"/>
</dbReference>
<evidence type="ECO:0000259" key="11">
    <source>
        <dbReference type="PROSITE" id="PS50011"/>
    </source>
</evidence>
<dbReference type="InterPro" id="IPR011009">
    <property type="entry name" value="Kinase-like_dom_sf"/>
</dbReference>
<dbReference type="Gene3D" id="3.30.200.20">
    <property type="entry name" value="Phosphorylase Kinase, domain 1"/>
    <property type="match status" value="1"/>
</dbReference>
<dbReference type="SMART" id="SM00220">
    <property type="entry name" value="S_TKc"/>
    <property type="match status" value="1"/>
</dbReference>
<keyword evidence="3" id="KW-0808">Transferase</keyword>
<evidence type="ECO:0000256" key="4">
    <source>
        <dbReference type="ARBA" id="ARBA00022741"/>
    </source>
</evidence>
<keyword evidence="13" id="KW-1185">Reference proteome</keyword>
<dbReference type="PANTHER" id="PTHR44899">
    <property type="entry name" value="CAMK FAMILY PROTEIN KINASE"/>
    <property type="match status" value="1"/>
</dbReference>
<comment type="catalytic activity">
    <reaction evidence="8">
        <text>L-seryl-[protein] + ATP = O-phospho-L-seryl-[protein] + ADP + H(+)</text>
        <dbReference type="Rhea" id="RHEA:17989"/>
        <dbReference type="Rhea" id="RHEA-COMP:9863"/>
        <dbReference type="Rhea" id="RHEA-COMP:11604"/>
        <dbReference type="ChEBI" id="CHEBI:15378"/>
        <dbReference type="ChEBI" id="CHEBI:29999"/>
        <dbReference type="ChEBI" id="CHEBI:30616"/>
        <dbReference type="ChEBI" id="CHEBI:83421"/>
        <dbReference type="ChEBI" id="CHEBI:456216"/>
        <dbReference type="EC" id="2.7.11.1"/>
    </reaction>
</comment>
<keyword evidence="4" id="KW-0547">Nucleotide-binding</keyword>
<dbReference type="PROSITE" id="PS50011">
    <property type="entry name" value="PROTEIN_KINASE_DOM"/>
    <property type="match status" value="1"/>
</dbReference>
<dbReference type="SMART" id="SM00233">
    <property type="entry name" value="PH"/>
    <property type="match status" value="1"/>
</dbReference>
<dbReference type="GO" id="GO:0005524">
    <property type="term" value="F:ATP binding"/>
    <property type="evidence" value="ECO:0007669"/>
    <property type="project" value="UniProtKB-KW"/>
</dbReference>
<reference evidence="12 13" key="1">
    <citation type="journal article" date="2021" name="MBio">
        <title>A New Model Trypanosomatid, Novymonas esmeraldas: Genomic Perception of Its 'Candidatus Pandoraea novymonadis' Endosymbiont.</title>
        <authorList>
            <person name="Zakharova A."/>
            <person name="Saura A."/>
            <person name="Butenko A."/>
            <person name="Podesvova L."/>
            <person name="Warmusova S."/>
            <person name="Kostygov A.Y."/>
            <person name="Nenarokova A."/>
            <person name="Lukes J."/>
            <person name="Opperdoes F.R."/>
            <person name="Yurchenko V."/>
        </authorList>
    </citation>
    <scope>NUCLEOTIDE SEQUENCE [LARGE SCALE GENOMIC DNA]</scope>
    <source>
        <strain evidence="12 13">E262AT.01</strain>
    </source>
</reference>
<sequence length="673" mass="70949">MGGGASKNAVTVRRHGSTEADSTFVLAKGDTDRGAAAAMSGSKASAAAAAAAAAASAAGAGASAPAPGREGAAAAAGANAAASAAAPATTAAAEAAKTAPGSARAATAAASGSPLHGSGADGGNRSSNATAEENASPIPIRNGGSHVGYIRLSDIIGGKDSLSKYIKIGSIGKGAYGEAYVVKRNASYDPASLPEAEAQIQSNALAHATQPNGLYVAKIMDLRAMVSQDRQYAQTEIMCLAHTNHFAVIRYYEHYVLDSDDETVVIVTELADHGDLRRNLYNAATVRPFLEAGPHAADAGASGGRILWTEREAGTYFVQLLLALHHVHARRMIHRDIKSANLLLTSRGFLKLGDFGFSQKYESTVSSETIAGTFLGTPYYLSPEMWKGKRYGKKADIWAAGVVLYEMLMGGRRPFEAGGLPELRSCVVEQEFVPPVGPPATGKPDPQSKDAGSTKFSKDMQELLVAVFQKSPEKRPSAEELLHKPVMQHYLFVFEKHVQSLIASDTAALAADPATDRQRLYFPDPADQVLVLQGIAEGKEVIAQVSKRTISESAAPRYEGAVYKDNNNGIWKERYLLLDGTMLTISLSKGKEAVSGGERSKRVPLSSIKSVSPCEVEDAHVRVATAIAPAEGYKPPYAFAIAMISSNSIVFGVASADELDRWMQALMRALQID</sequence>
<dbReference type="InterPro" id="IPR051131">
    <property type="entry name" value="NEK_Ser/Thr_kinase_NIMA"/>
</dbReference>
<feature type="region of interest" description="Disordered" evidence="9">
    <location>
        <begin position="104"/>
        <end position="140"/>
    </location>
</feature>
<dbReference type="Pfam" id="PF00069">
    <property type="entry name" value="Pkinase"/>
    <property type="match status" value="1"/>
</dbReference>
<dbReference type="SUPFAM" id="SSF56112">
    <property type="entry name" value="Protein kinase-like (PK-like)"/>
    <property type="match status" value="1"/>
</dbReference>
<dbReference type="PROSITE" id="PS50003">
    <property type="entry name" value="PH_DOMAIN"/>
    <property type="match status" value="1"/>
</dbReference>
<feature type="domain" description="Protein kinase" evidence="11">
    <location>
        <begin position="165"/>
        <end position="492"/>
    </location>
</feature>
<dbReference type="EMBL" id="JAECZO010000001">
    <property type="protein sequence ID" value="KAK7199785.1"/>
    <property type="molecule type" value="Genomic_DNA"/>
</dbReference>
<keyword evidence="6" id="KW-0067">ATP-binding</keyword>
<dbReference type="SUPFAM" id="SSF50729">
    <property type="entry name" value="PH domain-like"/>
    <property type="match status" value="1"/>
</dbReference>
<dbReference type="Gene3D" id="1.10.510.10">
    <property type="entry name" value="Transferase(Phosphotransferase) domain 1"/>
    <property type="match status" value="1"/>
</dbReference>
<keyword evidence="2" id="KW-0723">Serine/threonine-protein kinase</keyword>
<comment type="catalytic activity">
    <reaction evidence="7">
        <text>L-threonyl-[protein] + ATP = O-phospho-L-threonyl-[protein] + ADP + H(+)</text>
        <dbReference type="Rhea" id="RHEA:46608"/>
        <dbReference type="Rhea" id="RHEA-COMP:11060"/>
        <dbReference type="Rhea" id="RHEA-COMP:11605"/>
        <dbReference type="ChEBI" id="CHEBI:15378"/>
        <dbReference type="ChEBI" id="CHEBI:30013"/>
        <dbReference type="ChEBI" id="CHEBI:30616"/>
        <dbReference type="ChEBI" id="CHEBI:61977"/>
        <dbReference type="ChEBI" id="CHEBI:456216"/>
        <dbReference type="EC" id="2.7.11.1"/>
    </reaction>
</comment>
<dbReference type="InterPro" id="IPR000719">
    <property type="entry name" value="Prot_kinase_dom"/>
</dbReference>
<dbReference type="FunFam" id="2.30.29.30:FF:000698">
    <property type="entry name" value="Serine/threonine-protein kinase, putative"/>
    <property type="match status" value="1"/>
</dbReference>
<keyword evidence="5 12" id="KW-0418">Kinase</keyword>
<dbReference type="CDD" id="cd00821">
    <property type="entry name" value="PH"/>
    <property type="match status" value="1"/>
</dbReference>
<evidence type="ECO:0000256" key="3">
    <source>
        <dbReference type="ARBA" id="ARBA00022679"/>
    </source>
</evidence>
<dbReference type="PROSITE" id="PS00108">
    <property type="entry name" value="PROTEIN_KINASE_ST"/>
    <property type="match status" value="1"/>
</dbReference>
<evidence type="ECO:0000259" key="10">
    <source>
        <dbReference type="PROSITE" id="PS50003"/>
    </source>
</evidence>
<evidence type="ECO:0000256" key="5">
    <source>
        <dbReference type="ARBA" id="ARBA00022777"/>
    </source>
</evidence>
<organism evidence="12 13">
    <name type="scientific">Novymonas esmeraldas</name>
    <dbReference type="NCBI Taxonomy" id="1808958"/>
    <lineage>
        <taxon>Eukaryota</taxon>
        <taxon>Discoba</taxon>
        <taxon>Euglenozoa</taxon>
        <taxon>Kinetoplastea</taxon>
        <taxon>Metakinetoplastina</taxon>
        <taxon>Trypanosomatida</taxon>
        <taxon>Trypanosomatidae</taxon>
        <taxon>Novymonas</taxon>
    </lineage>
</organism>
<dbReference type="InterPro" id="IPR008271">
    <property type="entry name" value="Ser/Thr_kinase_AS"/>
</dbReference>
<evidence type="ECO:0000256" key="1">
    <source>
        <dbReference type="ARBA" id="ARBA00012513"/>
    </source>
</evidence>
<evidence type="ECO:0000256" key="8">
    <source>
        <dbReference type="ARBA" id="ARBA00048679"/>
    </source>
</evidence>
<dbReference type="GO" id="GO:0004674">
    <property type="term" value="F:protein serine/threonine kinase activity"/>
    <property type="evidence" value="ECO:0007669"/>
    <property type="project" value="UniProtKB-KW"/>
</dbReference>
<dbReference type="PANTHER" id="PTHR44899:SF6">
    <property type="entry name" value="SERINE_THREONINE PROTEIN KINASE"/>
    <property type="match status" value="1"/>
</dbReference>
<gene>
    <name evidence="12" type="ORF">NESM_000025300</name>
</gene>
<feature type="region of interest" description="Disordered" evidence="9">
    <location>
        <begin position="434"/>
        <end position="454"/>
    </location>
</feature>
<feature type="compositionally biased region" description="Low complexity" evidence="9">
    <location>
        <begin position="104"/>
        <end position="114"/>
    </location>
</feature>
<evidence type="ECO:0000313" key="13">
    <source>
        <dbReference type="Proteomes" id="UP001430356"/>
    </source>
</evidence>
<feature type="domain" description="PH" evidence="10">
    <location>
        <begin position="555"/>
        <end position="671"/>
    </location>
</feature>
<dbReference type="EC" id="2.7.11.1" evidence="1"/>
<name>A0AAW0F0X7_9TRYP</name>
<dbReference type="FunFam" id="1.10.510.10:FF:001511">
    <property type="entry name" value="Serine/threonine-protein kinase, putative"/>
    <property type="match status" value="1"/>
</dbReference>
<dbReference type="Proteomes" id="UP001430356">
    <property type="component" value="Unassembled WGS sequence"/>
</dbReference>
<protein>
    <recommendedName>
        <fullName evidence="1">non-specific serine/threonine protein kinase</fullName>
        <ecNumber evidence="1">2.7.11.1</ecNumber>
    </recommendedName>
</protein>
<comment type="caution">
    <text evidence="12">The sequence shown here is derived from an EMBL/GenBank/DDBJ whole genome shotgun (WGS) entry which is preliminary data.</text>
</comment>
<proteinExistence type="predicted"/>
<evidence type="ECO:0000256" key="7">
    <source>
        <dbReference type="ARBA" id="ARBA00047899"/>
    </source>
</evidence>
<feature type="region of interest" description="Disordered" evidence="9">
    <location>
        <begin position="1"/>
        <end position="27"/>
    </location>
</feature>
<evidence type="ECO:0000313" key="12">
    <source>
        <dbReference type="EMBL" id="KAK7199785.1"/>
    </source>
</evidence>
<feature type="compositionally biased region" description="Polar residues" evidence="9">
    <location>
        <begin position="124"/>
        <end position="133"/>
    </location>
</feature>
<evidence type="ECO:0000256" key="2">
    <source>
        <dbReference type="ARBA" id="ARBA00022527"/>
    </source>
</evidence>
<accession>A0AAW0F0X7</accession>
<evidence type="ECO:0000256" key="9">
    <source>
        <dbReference type="SAM" id="MobiDB-lite"/>
    </source>
</evidence>
<dbReference type="InterPro" id="IPR011993">
    <property type="entry name" value="PH-like_dom_sf"/>
</dbReference>
<dbReference type="AlphaFoldDB" id="A0AAW0F0X7"/>
<dbReference type="FunFam" id="3.30.200.20:FF:001105">
    <property type="entry name" value="Serine/threonine-protein kinase, putative"/>
    <property type="match status" value="1"/>
</dbReference>